<dbReference type="EMBL" id="RWKW01000084">
    <property type="protein sequence ID" value="RST84673.1"/>
    <property type="molecule type" value="Genomic_DNA"/>
</dbReference>
<accession>A0A3S0AQH1</accession>
<proteinExistence type="predicted"/>
<dbReference type="Pfam" id="PF07007">
    <property type="entry name" value="LprI"/>
    <property type="match status" value="1"/>
</dbReference>
<dbReference type="OrthoDB" id="7340239at2"/>
<gene>
    <name evidence="2" type="ORF">EJC49_19670</name>
</gene>
<dbReference type="AlphaFoldDB" id="A0A3S0AQH1"/>
<protein>
    <submittedName>
        <fullName evidence="2">DUF1311 domain-containing protein</fullName>
    </submittedName>
</protein>
<dbReference type="InterPro" id="IPR009739">
    <property type="entry name" value="LprI-like_N"/>
</dbReference>
<organism evidence="2 3">
    <name type="scientific">Aquibium carbonis</name>
    <dbReference type="NCBI Taxonomy" id="2495581"/>
    <lineage>
        <taxon>Bacteria</taxon>
        <taxon>Pseudomonadati</taxon>
        <taxon>Pseudomonadota</taxon>
        <taxon>Alphaproteobacteria</taxon>
        <taxon>Hyphomicrobiales</taxon>
        <taxon>Phyllobacteriaceae</taxon>
        <taxon>Aquibium</taxon>
    </lineage>
</organism>
<sequence>METDEGQSTMGMIGCQARELAVWDAMLNDNYLLLEDATSATEFQALRDVQVKWIAYRDAKCGWPAVFFEGGTIAGPLAAACLNDMTARRANELADYLDWTQN</sequence>
<evidence type="ECO:0000313" key="2">
    <source>
        <dbReference type="EMBL" id="RST84673.1"/>
    </source>
</evidence>
<keyword evidence="3" id="KW-1185">Reference proteome</keyword>
<comment type="caution">
    <text evidence="2">The sequence shown here is derived from an EMBL/GenBank/DDBJ whole genome shotgun (WGS) entry which is preliminary data.</text>
</comment>
<reference evidence="2 3" key="1">
    <citation type="submission" date="2018-12" db="EMBL/GenBank/DDBJ databases">
        <title>Mesorhizobium carbonis sp. nov., isolated from coal mine water.</title>
        <authorList>
            <person name="Xin W."/>
            <person name="Xu Z."/>
            <person name="Xiang F."/>
            <person name="Zhang J."/>
            <person name="Xi L."/>
            <person name="Liu J."/>
        </authorList>
    </citation>
    <scope>NUCLEOTIDE SEQUENCE [LARGE SCALE GENOMIC DNA]</scope>
    <source>
        <strain evidence="2 3">B2.3</strain>
    </source>
</reference>
<evidence type="ECO:0000259" key="1">
    <source>
        <dbReference type="Pfam" id="PF07007"/>
    </source>
</evidence>
<name>A0A3S0AQH1_9HYPH</name>
<dbReference type="PANTHER" id="PTHR39176:SF1">
    <property type="entry name" value="PERIPLASMIC PROTEIN"/>
    <property type="match status" value="1"/>
</dbReference>
<dbReference type="PANTHER" id="PTHR39176">
    <property type="entry name" value="PERIPLASMIC PROTEIN-RELATED"/>
    <property type="match status" value="1"/>
</dbReference>
<dbReference type="Proteomes" id="UP000278398">
    <property type="component" value="Unassembled WGS sequence"/>
</dbReference>
<feature type="domain" description="Lysozyme inhibitor LprI-like N-terminal" evidence="1">
    <location>
        <begin position="5"/>
        <end position="93"/>
    </location>
</feature>
<evidence type="ECO:0000313" key="3">
    <source>
        <dbReference type="Proteomes" id="UP000278398"/>
    </source>
</evidence>
<dbReference type="Gene3D" id="1.20.1270.180">
    <property type="match status" value="1"/>
</dbReference>